<evidence type="ECO:0000313" key="1">
    <source>
        <dbReference type="EMBL" id="MPM51876.1"/>
    </source>
</evidence>
<reference evidence="1" key="1">
    <citation type="submission" date="2019-08" db="EMBL/GenBank/DDBJ databases">
        <authorList>
            <person name="Kucharzyk K."/>
            <person name="Murdoch R.W."/>
            <person name="Higgins S."/>
            <person name="Loffler F."/>
        </authorList>
    </citation>
    <scope>NUCLEOTIDE SEQUENCE</scope>
</reference>
<dbReference type="EMBL" id="VSSQ01013610">
    <property type="protein sequence ID" value="MPM51876.1"/>
    <property type="molecule type" value="Genomic_DNA"/>
</dbReference>
<gene>
    <name evidence="1" type="ORF">SDC9_98627</name>
</gene>
<sequence length="321" mass="33319">MVDCLDAGDGVCGGIIDELCRLGLQQVGPAKCLEIFIHAVEVGGDGGLIVHDVVGQILILGQVDIGGGKAGLGLCKSIPVLINEPVERLARALNVEPHNVLLGVALGVSKPGPQHDVGIGIILAAVMLLFELRRVDKEPLGGQRRGAAVLAGLVNSKHFCAAFGCRDGCGSAAAAHSDHQHIGLKGLGGGGLFRGFFEDRNGCLVRAAGLKCLDERILSRHFDCGGGHGRTGDRVNGDRLRFNHAGDHHIPHRPQQRQCLGGVYLVNGNGGDGILGDGHSYLDRLARLVADCGALICTGRHFGGRCGTLFALCLGDTISGG</sequence>
<protein>
    <submittedName>
        <fullName evidence="1">Uncharacterized protein</fullName>
    </submittedName>
</protein>
<name>A0A645AFZ7_9ZZZZ</name>
<proteinExistence type="predicted"/>
<organism evidence="1">
    <name type="scientific">bioreactor metagenome</name>
    <dbReference type="NCBI Taxonomy" id="1076179"/>
    <lineage>
        <taxon>unclassified sequences</taxon>
        <taxon>metagenomes</taxon>
        <taxon>ecological metagenomes</taxon>
    </lineage>
</organism>
<comment type="caution">
    <text evidence="1">The sequence shown here is derived from an EMBL/GenBank/DDBJ whole genome shotgun (WGS) entry which is preliminary data.</text>
</comment>
<accession>A0A645AFZ7</accession>
<dbReference type="AlphaFoldDB" id="A0A645AFZ7"/>